<dbReference type="EMBL" id="JAMRYU010000004">
    <property type="protein sequence ID" value="MDC4239564.1"/>
    <property type="molecule type" value="Genomic_DNA"/>
</dbReference>
<comment type="caution">
    <text evidence="1">The sequence shown here is derived from an EMBL/GenBank/DDBJ whole genome shotgun (WGS) entry which is preliminary data.</text>
</comment>
<organism evidence="1 2">
    <name type="scientific">Clostridium tertium</name>
    <dbReference type="NCBI Taxonomy" id="1559"/>
    <lineage>
        <taxon>Bacteria</taxon>
        <taxon>Bacillati</taxon>
        <taxon>Bacillota</taxon>
        <taxon>Clostridia</taxon>
        <taxon>Eubacteriales</taxon>
        <taxon>Clostridiaceae</taxon>
        <taxon>Clostridium</taxon>
    </lineage>
</organism>
<gene>
    <name evidence="1" type="ORF">NE398_05215</name>
</gene>
<evidence type="ECO:0000313" key="2">
    <source>
        <dbReference type="Proteomes" id="UP001141183"/>
    </source>
</evidence>
<protein>
    <submittedName>
        <fullName evidence="1">Uncharacterized protein</fullName>
    </submittedName>
</protein>
<proteinExistence type="predicted"/>
<dbReference type="RefSeq" id="WP_008681087.1">
    <property type="nucleotide sequence ID" value="NZ_CABKOG010000003.1"/>
</dbReference>
<name>A0A9X3XK65_9CLOT</name>
<accession>A0A9X3XK65</accession>
<dbReference type="AlphaFoldDB" id="A0A9X3XK65"/>
<evidence type="ECO:0000313" key="1">
    <source>
        <dbReference type="EMBL" id="MDC4239564.1"/>
    </source>
</evidence>
<keyword evidence="2" id="KW-1185">Reference proteome</keyword>
<reference evidence="1" key="1">
    <citation type="submission" date="2022-05" db="EMBL/GenBank/DDBJ databases">
        <title>Draft genome sequence of Clostridium tertium strain CP3 isolated from Peru.</title>
        <authorList>
            <person name="Hurtado R."/>
            <person name="Lima L."/>
            <person name="Sousa T."/>
            <person name="Jaiswal A.K."/>
            <person name="Tiwari S."/>
            <person name="Maturrano L."/>
            <person name="Brenig B."/>
            <person name="Azevedo V."/>
        </authorList>
    </citation>
    <scope>NUCLEOTIDE SEQUENCE</scope>
    <source>
        <strain evidence="1">CP3</strain>
    </source>
</reference>
<sequence length="124" mass="14241">MCLTSNLMGQEKIIVLKATRDTINDVIENGIYALNNLPNNYKQFEKFALVEATDTNETKVLAVGNISEPFEINENSKAVNIFTNKNWKWEYELSNIVDLRGDTLTLEDIFIENSLDKINYTVQF</sequence>
<dbReference type="Proteomes" id="UP001141183">
    <property type="component" value="Unassembled WGS sequence"/>
</dbReference>